<proteinExistence type="predicted"/>
<name>A0A177KKL2_9BACI</name>
<dbReference type="InterPro" id="IPR012854">
    <property type="entry name" value="Cu_amine_oxidase-like_N"/>
</dbReference>
<evidence type="ECO:0000313" key="3">
    <source>
        <dbReference type="Proteomes" id="UP000077271"/>
    </source>
</evidence>
<protein>
    <recommendedName>
        <fullName evidence="1">Copper amine oxidase-like N-terminal domain-containing protein</fullName>
    </recommendedName>
</protein>
<gene>
    <name evidence="2" type="ORF">AWH48_10310</name>
</gene>
<dbReference type="EMBL" id="LQWZ01000035">
    <property type="protein sequence ID" value="OAH53667.1"/>
    <property type="molecule type" value="Genomic_DNA"/>
</dbReference>
<evidence type="ECO:0000259" key="1">
    <source>
        <dbReference type="Pfam" id="PF07833"/>
    </source>
</evidence>
<evidence type="ECO:0000313" key="2">
    <source>
        <dbReference type="EMBL" id="OAH53667.1"/>
    </source>
</evidence>
<dbReference type="Pfam" id="PF07833">
    <property type="entry name" value="Cu_amine_oxidN1"/>
    <property type="match status" value="1"/>
</dbReference>
<sequence>MKKVLIISLLLLIVSGVLLTVQWIGYEKISKASETIISAQEIELDVKKDHLIVSQTIRLLPENEKMVFKLPADADEVSCSKGDVCEIGGQAGTVDISGESLTIHYRLPAPHIDASFTLNNWYASFSDVNISATTVMVIDHTKRGGEWISSLEQTAAKQMSLIDFYSFQGNSGQAPLYWQKSPLIKSVLSPILTVYNVESVQSTASSFDFPFDEDEIAPQTVVIVPDVRPVELSGLTLVQSMDGLKTIRNQIIHNYALQHFIFQESEKWLASFIVVSLYDSQPVFSKAAVMKEKITAQLTETEQAEWLEELVGLKGKEVSAQKLDDLLGSVKGEETQFFTNNKKRDTAVLPLIFFDGRPVIIEGKEAAFHMKKKEGVLYVPLKEAAESLGFTIQELSVGQEWLMQKEFETYRFYINENRVLFNKHNYVLYDTALQNINGTMHVDKIWFQKIFLIEVQEMTEKINLQPYKL</sequence>
<dbReference type="Proteomes" id="UP000077271">
    <property type="component" value="Unassembled WGS sequence"/>
</dbReference>
<dbReference type="RefSeq" id="WP_018392246.1">
    <property type="nucleotide sequence ID" value="NZ_LQWZ01000035.1"/>
</dbReference>
<feature type="domain" description="Copper amine oxidase-like N-terminal" evidence="1">
    <location>
        <begin position="369"/>
        <end position="456"/>
    </location>
</feature>
<dbReference type="OrthoDB" id="2431422at2"/>
<comment type="caution">
    <text evidence="2">The sequence shown here is derived from an EMBL/GenBank/DDBJ whole genome shotgun (WGS) entry which is preliminary data.</text>
</comment>
<dbReference type="AlphaFoldDB" id="A0A177KKL2"/>
<organism evidence="2 3">
    <name type="scientific">Domibacillus aminovorans</name>
    <dbReference type="NCBI Taxonomy" id="29332"/>
    <lineage>
        <taxon>Bacteria</taxon>
        <taxon>Bacillati</taxon>
        <taxon>Bacillota</taxon>
        <taxon>Bacilli</taxon>
        <taxon>Bacillales</taxon>
        <taxon>Bacillaceae</taxon>
        <taxon>Domibacillus</taxon>
    </lineage>
</organism>
<reference evidence="2 3" key="1">
    <citation type="submission" date="2016-01" db="EMBL/GenBank/DDBJ databases">
        <title>Investigation of taxonomic status of Bacillus aminovorans.</title>
        <authorList>
            <person name="Verma A."/>
            <person name="Pal Y."/>
            <person name="Krishnamurthi S."/>
        </authorList>
    </citation>
    <scope>NUCLEOTIDE SEQUENCE [LARGE SCALE GENOMIC DNA]</scope>
    <source>
        <strain evidence="2 3">DSM 4337</strain>
    </source>
</reference>
<accession>A0A177KKL2</accession>